<name>A0A5J9SR62_9POAL</name>
<gene>
    <name evidence="1" type="ORF">EJB05_53142</name>
</gene>
<evidence type="ECO:0000313" key="2">
    <source>
        <dbReference type="Proteomes" id="UP000324897"/>
    </source>
</evidence>
<proteinExistence type="predicted"/>
<protein>
    <submittedName>
        <fullName evidence="1">Uncharacterized protein</fullName>
    </submittedName>
</protein>
<evidence type="ECO:0000313" key="1">
    <source>
        <dbReference type="EMBL" id="TVU01429.1"/>
    </source>
</evidence>
<organism evidence="1 2">
    <name type="scientific">Eragrostis curvula</name>
    <name type="common">weeping love grass</name>
    <dbReference type="NCBI Taxonomy" id="38414"/>
    <lineage>
        <taxon>Eukaryota</taxon>
        <taxon>Viridiplantae</taxon>
        <taxon>Streptophyta</taxon>
        <taxon>Embryophyta</taxon>
        <taxon>Tracheophyta</taxon>
        <taxon>Spermatophyta</taxon>
        <taxon>Magnoliopsida</taxon>
        <taxon>Liliopsida</taxon>
        <taxon>Poales</taxon>
        <taxon>Poaceae</taxon>
        <taxon>PACMAD clade</taxon>
        <taxon>Chloridoideae</taxon>
        <taxon>Eragrostideae</taxon>
        <taxon>Eragrostidinae</taxon>
        <taxon>Eragrostis</taxon>
    </lineage>
</organism>
<reference evidence="1 2" key="1">
    <citation type="journal article" date="2019" name="Sci. Rep.">
        <title>A high-quality genome of Eragrostis curvula grass provides insights into Poaceae evolution and supports new strategies to enhance forage quality.</title>
        <authorList>
            <person name="Carballo J."/>
            <person name="Santos B.A.C.M."/>
            <person name="Zappacosta D."/>
            <person name="Garbus I."/>
            <person name="Selva J.P."/>
            <person name="Gallo C.A."/>
            <person name="Diaz A."/>
            <person name="Albertini E."/>
            <person name="Caccamo M."/>
            <person name="Echenique V."/>
        </authorList>
    </citation>
    <scope>NUCLEOTIDE SEQUENCE [LARGE SCALE GENOMIC DNA]</scope>
    <source>
        <strain evidence="2">cv. Victoria</strain>
        <tissue evidence="1">Leaf</tissue>
    </source>
</reference>
<comment type="caution">
    <text evidence="1">The sequence shown here is derived from an EMBL/GenBank/DDBJ whole genome shotgun (WGS) entry which is preliminary data.</text>
</comment>
<sequence>MLYFNAGRDRACMDRGSDLSSGGGASFSAWAVSRWGQRAAELLQRAGFSGLWPPTSSRGLPCDGHGHLELCKSLSPEPEPSRHGILLSRRRLPVLRLLRPRFSGADEPIPTAEAELPLQVAAVALEHADADVEPELHQEEEVQLQRAELRRAEPADRGEFLSSTNLDATRMAVVSRRCTLARTTRTPASPRRSRSRYAYATTYTCGDTSAYRAKRSRNACRLMSSSVPLSNARTLLRVVAADEPSSS</sequence>
<accession>A0A5J9SR62</accession>
<dbReference type="Proteomes" id="UP000324897">
    <property type="component" value="Unassembled WGS sequence"/>
</dbReference>
<dbReference type="Gramene" id="TVU01429">
    <property type="protein sequence ID" value="TVU01429"/>
    <property type="gene ID" value="EJB05_53142"/>
</dbReference>
<keyword evidence="2" id="KW-1185">Reference proteome</keyword>
<dbReference type="AlphaFoldDB" id="A0A5J9SR62"/>
<dbReference type="EMBL" id="RWGY01000447">
    <property type="protein sequence ID" value="TVU01429.1"/>
    <property type="molecule type" value="Genomic_DNA"/>
</dbReference>
<feature type="non-terminal residue" evidence="1">
    <location>
        <position position="247"/>
    </location>
</feature>